<feature type="region of interest" description="Disordered" evidence="1">
    <location>
        <begin position="900"/>
        <end position="931"/>
    </location>
</feature>
<feature type="compositionally biased region" description="Low complexity" evidence="1">
    <location>
        <begin position="977"/>
        <end position="993"/>
    </location>
</feature>
<feature type="compositionally biased region" description="Basic and acidic residues" evidence="1">
    <location>
        <begin position="916"/>
        <end position="927"/>
    </location>
</feature>
<organism evidence="2">
    <name type="scientific">Chromera velia CCMP2878</name>
    <dbReference type="NCBI Taxonomy" id="1169474"/>
    <lineage>
        <taxon>Eukaryota</taxon>
        <taxon>Sar</taxon>
        <taxon>Alveolata</taxon>
        <taxon>Colpodellida</taxon>
        <taxon>Chromeraceae</taxon>
        <taxon>Chromera</taxon>
    </lineage>
</organism>
<feature type="region of interest" description="Disordered" evidence="1">
    <location>
        <begin position="70"/>
        <end position="103"/>
    </location>
</feature>
<accession>A0A0K6S8E6</accession>
<feature type="region of interest" description="Disordered" evidence="1">
    <location>
        <begin position="122"/>
        <end position="206"/>
    </location>
</feature>
<feature type="region of interest" description="Disordered" evidence="1">
    <location>
        <begin position="973"/>
        <end position="994"/>
    </location>
</feature>
<feature type="compositionally biased region" description="Basic and acidic residues" evidence="1">
    <location>
        <begin position="830"/>
        <end position="841"/>
    </location>
</feature>
<feature type="region of interest" description="Disordered" evidence="1">
    <location>
        <begin position="1011"/>
        <end position="1046"/>
    </location>
</feature>
<proteinExistence type="predicted"/>
<feature type="compositionally biased region" description="Basic and acidic residues" evidence="1">
    <location>
        <begin position="1160"/>
        <end position="1170"/>
    </location>
</feature>
<sequence length="1310" mass="141982">MICMQICGGLSYLQKAPLQWKEAIAKSQKSGAVTAEQIQILERVSVPRPLPDVTTESLLAVVSKCLERDAGEEGTAGEEGKGEISNVQEGKGGGRESSEGGKGTVGLVRASLLDKACEELLKPAKTEEHGGNSSEEPAKGTGVTEETTDEFKERCRTVLSRKKPQQQNKRVGLPQEGNQTGEKAPGPDAPTAGEGETETEQASELPSVYRFVLPSALLLSEGGEGTPEEKDNAVQTGTALLLLVFLSVCAGEKEKAQAEGGEVAALLEGSLEPLLKHLKTAREIGLACIPESSPDGEGRVKVLLALSKEKGWTQTEPKIRRIVPPPPHSHSSPATVTMRSSHLLTLARTIHTARLPKDDRYRLLEGTRPKHLRVPPKHTRCDALSEPLRHKVRVTQSILEEFNQQAYGMSFQKRREIARAFLQEQGGDEFSPEALLFADSRFDWTTAAMMQRKGGEGKEGGMRLSPALREKEEVDLSAVRAFIRHNDASRTGVMADEVAAAIRYRKKWEGTVVLSLTHAPLGVNEKGARGGGAVESGSCRVSFMELDAVVQSLAGLFPSVLPLLKSIQEEFPLPRGAESLYTEGGNRAEWNNYAGRTQAAEAVSAKLRRLDAFFSSLSKSISASADAELEFPHISPREAIDIANSAPFLWLLDQTVPSSSPPRTGRKKFRGRGANDTLAFAHQDGVTTLAALQGTNALLSDAASPVSSDLPCTEPTSRGPPNNQTETEGAVGEGEQETGEGAEEKVEEPNPQDGTSTGPPADASADGAKQPKEGEAEEGEGERSPTEGKETKTEGGDPTEPLPKCADQNSKSEMFKSGQTASNVTPLAIREADIPVTDRSRPSATDGSPGNQEKLLRVFQGASVSISFSTASAQHRWIFPLREVRPKWLMDQYPAERDWWEVGDDNGKGRPPGNRKPLDNRAEDPKNPEFTMSRAMAVRTDKAGKQEAEVGVTAVAGASSLPAHLTALLESATSPKADATTEPSPTASTSTGPHRLTFKSRQAFDLSVVETQTRRSNALGPPSLRQKRGTSAGAKGATRQGDRTAPVGAVAERNRGRRVPLGGDPWAHEIVDSGPYANCRGPSSLNSKSLFPDFPSSLYCNERDRDLATRLPRHTRLDREKDFNATVKQPPLEALKREAAGGHRSIVGKYPQTMSQADGALRDPPKREPPFNRGPFDTVVDPKTFLGRWPIQELDKKPLYEHFDFMAKEYELDKRGRKLLAGKLKYLTPSEFKANNQEVGTGKTLRDVIWLVADMKMSHPFRDHGYQLEPVDMVTATRPLGSQTLDKRVPLAPDLIQTQEALMNGTLRRG</sequence>
<feature type="compositionally biased region" description="Polar residues" evidence="1">
    <location>
        <begin position="842"/>
        <end position="851"/>
    </location>
</feature>
<dbReference type="VEuPathDB" id="CryptoDB:Cvel_6003"/>
<evidence type="ECO:0000256" key="1">
    <source>
        <dbReference type="SAM" id="MobiDB-lite"/>
    </source>
</evidence>
<feature type="compositionally biased region" description="Polar residues" evidence="1">
    <location>
        <begin position="714"/>
        <end position="723"/>
    </location>
</feature>
<feature type="region of interest" description="Disordered" evidence="1">
    <location>
        <begin position="702"/>
        <end position="852"/>
    </location>
</feature>
<protein>
    <submittedName>
        <fullName evidence="2">Uncharacterized protein</fullName>
    </submittedName>
</protein>
<name>A0A0K6S8E6_9ALVE</name>
<reference evidence="2" key="1">
    <citation type="submission" date="2014-11" db="EMBL/GenBank/DDBJ databases">
        <title>Molecular phylogeny of cliff fern family Woodsiaceae with morphological implications.</title>
        <authorList>
            <person name="Shao Y.-Z."/>
            <person name="Wei R."/>
            <person name="Zhang X.-C."/>
        </authorList>
    </citation>
    <scope>NUCLEOTIDE SEQUENCE</scope>
</reference>
<gene>
    <name evidence="2" type="ORF">Cvel_6003.t2.CR1</name>
</gene>
<evidence type="ECO:0000313" key="2">
    <source>
        <dbReference type="EMBL" id="CUC09938.1"/>
    </source>
</evidence>
<dbReference type="EMBL" id="CDMZ01002072">
    <property type="protein sequence ID" value="CUC09938.1"/>
    <property type="molecule type" value="Genomic_DNA"/>
</dbReference>
<feature type="region of interest" description="Disordered" evidence="1">
    <location>
        <begin position="1156"/>
        <end position="1177"/>
    </location>
</feature>
<feature type="compositionally biased region" description="Polar residues" evidence="1">
    <location>
        <begin position="807"/>
        <end position="825"/>
    </location>
</feature>
<feature type="compositionally biased region" description="Basic and acidic residues" evidence="1">
    <location>
        <begin position="781"/>
        <end position="795"/>
    </location>
</feature>